<evidence type="ECO:0000256" key="8">
    <source>
        <dbReference type="ARBA" id="ARBA00023239"/>
    </source>
</evidence>
<accession>A0A931HZ88</accession>
<comment type="cofactor">
    <cofactor evidence="3">
        <name>Mn(2+)</name>
        <dbReference type="ChEBI" id="CHEBI:29035"/>
    </cofactor>
</comment>
<dbReference type="InterPro" id="IPR036052">
    <property type="entry name" value="TrpB-like_PALP_sf"/>
</dbReference>
<keyword evidence="7" id="KW-0663">Pyridoxal phosphate</keyword>
<dbReference type="GO" id="GO:0030378">
    <property type="term" value="F:serine racemase activity"/>
    <property type="evidence" value="ECO:0007669"/>
    <property type="project" value="TreeGrafter"/>
</dbReference>
<dbReference type="RefSeq" id="WP_197309914.1">
    <property type="nucleotide sequence ID" value="NZ_JADZLT010000040.1"/>
</dbReference>
<dbReference type="GO" id="GO:0030170">
    <property type="term" value="F:pyridoxal phosphate binding"/>
    <property type="evidence" value="ECO:0007669"/>
    <property type="project" value="InterPro"/>
</dbReference>
<dbReference type="FunFam" id="3.40.50.1100:FF:000005">
    <property type="entry name" value="Threonine dehydratase catabolic"/>
    <property type="match status" value="1"/>
</dbReference>
<dbReference type="GO" id="GO:0070179">
    <property type="term" value="P:D-serine biosynthetic process"/>
    <property type="evidence" value="ECO:0007669"/>
    <property type="project" value="TreeGrafter"/>
</dbReference>
<evidence type="ECO:0000313" key="11">
    <source>
        <dbReference type="Proteomes" id="UP000631694"/>
    </source>
</evidence>
<dbReference type="GO" id="GO:0005524">
    <property type="term" value="F:ATP binding"/>
    <property type="evidence" value="ECO:0007669"/>
    <property type="project" value="TreeGrafter"/>
</dbReference>
<dbReference type="CDD" id="cd01562">
    <property type="entry name" value="Thr-dehyd"/>
    <property type="match status" value="1"/>
</dbReference>
<dbReference type="InterPro" id="IPR001926">
    <property type="entry name" value="TrpB-like_PALP"/>
</dbReference>
<dbReference type="GO" id="GO:0018114">
    <property type="term" value="F:threonine racemase activity"/>
    <property type="evidence" value="ECO:0007669"/>
    <property type="project" value="TreeGrafter"/>
</dbReference>
<dbReference type="PROSITE" id="PS00165">
    <property type="entry name" value="DEHYDRATASE_SER_THR"/>
    <property type="match status" value="1"/>
</dbReference>
<comment type="cofactor">
    <cofactor evidence="1">
        <name>Ca(2+)</name>
        <dbReference type="ChEBI" id="CHEBI:29108"/>
    </cofactor>
</comment>
<dbReference type="Pfam" id="PF00291">
    <property type="entry name" value="PALP"/>
    <property type="match status" value="1"/>
</dbReference>
<evidence type="ECO:0000256" key="1">
    <source>
        <dbReference type="ARBA" id="ARBA00001913"/>
    </source>
</evidence>
<dbReference type="Proteomes" id="UP000631694">
    <property type="component" value="Unassembled WGS sequence"/>
</dbReference>
<dbReference type="PANTHER" id="PTHR43050:SF1">
    <property type="entry name" value="SERINE RACEMASE"/>
    <property type="match status" value="1"/>
</dbReference>
<dbReference type="SUPFAM" id="SSF53686">
    <property type="entry name" value="Tryptophan synthase beta subunit-like PLP-dependent enzymes"/>
    <property type="match status" value="1"/>
</dbReference>
<keyword evidence="8" id="KW-0456">Lyase</keyword>
<sequence>MSTPTATNLSGAVPLPQHDPTFADIEAAAARLSGYATLTPLLPVHDVAVGGGGRLFVKAECLQRTGSFKFRGAFNRLSMIPEAARGPGVVACSSGNHAQGVAAAAEILGMPAVIVMPRDAPAIKIRNTEGYGARVVLYDRRTEDRDVIARAICAETGATFVHPYDDPGVMAGQGTTGLELVRQLADLGRVPDVVLVCASGGGLTAGISLAVERLAPGCAVYTVEPAGFDDHARSLAGGVRVRNAEPDGSICDALMAATPGLITFSVNGPRVAGGLTVSDDEALAAVAFAARRLKLVVEPGGAVALAAALTGKLPLEGKTVVAIVSGGNVDDAMIVRALAG</sequence>
<gene>
    <name evidence="10" type="ORF">I5731_03190</name>
</gene>
<evidence type="ECO:0000256" key="2">
    <source>
        <dbReference type="ARBA" id="ARBA00001933"/>
    </source>
</evidence>
<comment type="similarity">
    <text evidence="5">Belongs to the serine/threonine dehydratase family.</text>
</comment>
<evidence type="ECO:0000256" key="5">
    <source>
        <dbReference type="ARBA" id="ARBA00010869"/>
    </source>
</evidence>
<proteinExistence type="inferred from homology"/>
<evidence type="ECO:0000259" key="9">
    <source>
        <dbReference type="Pfam" id="PF00291"/>
    </source>
</evidence>
<dbReference type="AlphaFoldDB" id="A0A931HZ88"/>
<dbReference type="GO" id="GO:0000287">
    <property type="term" value="F:magnesium ion binding"/>
    <property type="evidence" value="ECO:0007669"/>
    <property type="project" value="TreeGrafter"/>
</dbReference>
<dbReference type="PANTHER" id="PTHR43050">
    <property type="entry name" value="SERINE / THREONINE RACEMASE FAMILY MEMBER"/>
    <property type="match status" value="1"/>
</dbReference>
<dbReference type="Gene3D" id="3.40.50.1100">
    <property type="match status" value="2"/>
</dbReference>
<feature type="domain" description="Tryptophan synthase beta chain-like PALP" evidence="9">
    <location>
        <begin position="37"/>
        <end position="326"/>
    </location>
</feature>
<dbReference type="EMBL" id="JADZLT010000040">
    <property type="protein sequence ID" value="MBH0236817.1"/>
    <property type="molecule type" value="Genomic_DNA"/>
</dbReference>
<comment type="cofactor">
    <cofactor evidence="4">
        <name>Mg(2+)</name>
        <dbReference type="ChEBI" id="CHEBI:18420"/>
    </cofactor>
</comment>
<reference evidence="10" key="1">
    <citation type="submission" date="2020-12" db="EMBL/GenBank/DDBJ databases">
        <title>Methylobrevis albus sp. nov., isolated from fresh water lack sediment.</title>
        <authorList>
            <person name="Zou Q."/>
        </authorList>
    </citation>
    <scope>NUCLEOTIDE SEQUENCE</scope>
    <source>
        <strain evidence="10">L22</strain>
    </source>
</reference>
<organism evidence="10 11">
    <name type="scientific">Methylobrevis albus</name>
    <dbReference type="NCBI Taxonomy" id="2793297"/>
    <lineage>
        <taxon>Bacteria</taxon>
        <taxon>Pseudomonadati</taxon>
        <taxon>Pseudomonadota</taxon>
        <taxon>Alphaproteobacteria</taxon>
        <taxon>Hyphomicrobiales</taxon>
        <taxon>Pleomorphomonadaceae</taxon>
        <taxon>Methylobrevis</taxon>
    </lineage>
</organism>
<protein>
    <submittedName>
        <fullName evidence="10">Threonine/serine dehydratase</fullName>
    </submittedName>
</protein>
<keyword evidence="11" id="KW-1185">Reference proteome</keyword>
<comment type="cofactor">
    <cofactor evidence="2">
        <name>pyridoxal 5'-phosphate</name>
        <dbReference type="ChEBI" id="CHEBI:597326"/>
    </cofactor>
</comment>
<keyword evidence="6" id="KW-0460">Magnesium</keyword>
<evidence type="ECO:0000313" key="10">
    <source>
        <dbReference type="EMBL" id="MBH0236817.1"/>
    </source>
</evidence>
<evidence type="ECO:0000256" key="7">
    <source>
        <dbReference type="ARBA" id="ARBA00022898"/>
    </source>
</evidence>
<evidence type="ECO:0000256" key="4">
    <source>
        <dbReference type="ARBA" id="ARBA00001946"/>
    </source>
</evidence>
<evidence type="ECO:0000256" key="3">
    <source>
        <dbReference type="ARBA" id="ARBA00001936"/>
    </source>
</evidence>
<evidence type="ECO:0000256" key="6">
    <source>
        <dbReference type="ARBA" id="ARBA00022842"/>
    </source>
</evidence>
<dbReference type="InterPro" id="IPR000634">
    <property type="entry name" value="Ser/Thr_deHydtase_PyrdxlP-BS"/>
</dbReference>
<comment type="caution">
    <text evidence="10">The sequence shown here is derived from an EMBL/GenBank/DDBJ whole genome shotgun (WGS) entry which is preliminary data.</text>
</comment>
<dbReference type="GO" id="GO:0003941">
    <property type="term" value="F:L-serine ammonia-lyase activity"/>
    <property type="evidence" value="ECO:0007669"/>
    <property type="project" value="TreeGrafter"/>
</dbReference>
<name>A0A931HZ88_9HYPH</name>